<name>A0A161L9B4_9BACT</name>
<proteinExistence type="predicted"/>
<gene>
    <name evidence="1" type="ORF">PJIAN_4577</name>
</gene>
<evidence type="ECO:0000313" key="1">
    <source>
        <dbReference type="EMBL" id="GAT64034.1"/>
    </source>
</evidence>
<evidence type="ECO:0000313" key="2">
    <source>
        <dbReference type="Proteomes" id="UP000076586"/>
    </source>
</evidence>
<dbReference type="EMBL" id="BDCR01000004">
    <property type="protein sequence ID" value="GAT64034.1"/>
    <property type="molecule type" value="Genomic_DNA"/>
</dbReference>
<organism evidence="1 2">
    <name type="scientific">Paludibacter jiangxiensis</name>
    <dbReference type="NCBI Taxonomy" id="681398"/>
    <lineage>
        <taxon>Bacteria</taxon>
        <taxon>Pseudomonadati</taxon>
        <taxon>Bacteroidota</taxon>
        <taxon>Bacteroidia</taxon>
        <taxon>Bacteroidales</taxon>
        <taxon>Paludibacteraceae</taxon>
        <taxon>Paludibacter</taxon>
    </lineage>
</organism>
<keyword evidence="2" id="KW-1185">Reference proteome</keyword>
<dbReference type="AlphaFoldDB" id="A0A161L9B4"/>
<dbReference type="Proteomes" id="UP000076586">
    <property type="component" value="Unassembled WGS sequence"/>
</dbReference>
<reference evidence="2" key="2">
    <citation type="journal article" date="2017" name="Genome Announc.">
        <title>Draft genome sequence of Paludibacter jiangxiensis NM7(T), a propionate-producing fermentative bacterium.</title>
        <authorList>
            <person name="Qiu Y.-L."/>
            <person name="Tourlousse D.M."/>
            <person name="Matsuura N."/>
            <person name="Ohashi A."/>
            <person name="Sekiguchi Y."/>
        </authorList>
    </citation>
    <scope>NUCLEOTIDE SEQUENCE [LARGE SCALE GENOMIC DNA]</scope>
    <source>
        <strain evidence="2">NM7</strain>
    </source>
</reference>
<protein>
    <submittedName>
        <fullName evidence="1">Uncharacterized protein</fullName>
    </submittedName>
</protein>
<dbReference type="RefSeq" id="WP_153802570.1">
    <property type="nucleotide sequence ID" value="NZ_BDCR01000004.1"/>
</dbReference>
<sequence length="50" mass="5465">MRFDPDKVQKIEIAIKCFEIYTLGGGAVRERIVGMCVSGIGSENTNPACF</sequence>
<accession>A0A161L9B4</accession>
<reference evidence="2" key="1">
    <citation type="submission" date="2016-04" db="EMBL/GenBank/DDBJ databases">
        <title>Draft genome sequence of Paludibacter jiangxiensis strain NM7.</title>
        <authorList>
            <person name="Qiu Y."/>
            <person name="Matsuura N."/>
            <person name="Ohashi A."/>
            <person name="Tourlousse M.D."/>
            <person name="Sekiguchi Y."/>
        </authorList>
    </citation>
    <scope>NUCLEOTIDE SEQUENCE [LARGE SCALE GENOMIC DNA]</scope>
    <source>
        <strain evidence="2">NM7</strain>
    </source>
</reference>
<comment type="caution">
    <text evidence="1">The sequence shown here is derived from an EMBL/GenBank/DDBJ whole genome shotgun (WGS) entry which is preliminary data.</text>
</comment>